<evidence type="ECO:0000256" key="5">
    <source>
        <dbReference type="ARBA" id="ARBA00023242"/>
    </source>
</evidence>
<evidence type="ECO:0000256" key="1">
    <source>
        <dbReference type="ARBA" id="ARBA00002355"/>
    </source>
</evidence>
<evidence type="ECO:0000256" key="6">
    <source>
        <dbReference type="RuleBase" id="RU368021"/>
    </source>
</evidence>
<comment type="function">
    <text evidence="1 6">Component of the RIX1 complex required for processing of ITS2 sequences from 35S pre-rRNA.</text>
</comment>
<keyword evidence="6" id="KW-0690">Ribosome biogenesis</keyword>
<comment type="similarity">
    <text evidence="3 6">Belongs to the IPI1/TEX10 family.</text>
</comment>
<evidence type="ECO:0000313" key="10">
    <source>
        <dbReference type="Proteomes" id="UP000196158"/>
    </source>
</evidence>
<dbReference type="InterPro" id="IPR024679">
    <property type="entry name" value="Ipi1_N"/>
</dbReference>
<feature type="compositionally biased region" description="Low complexity" evidence="7">
    <location>
        <begin position="230"/>
        <end position="243"/>
    </location>
</feature>
<protein>
    <recommendedName>
        <fullName evidence="6">Pre-rRNA-processing protein</fullName>
    </recommendedName>
</protein>
<reference evidence="9 10" key="1">
    <citation type="submission" date="2017-04" db="EMBL/GenBank/DDBJ databases">
        <authorList>
            <person name="Afonso C.L."/>
            <person name="Miller P.J."/>
            <person name="Scott M.A."/>
            <person name="Spackman E."/>
            <person name="Goraichik I."/>
            <person name="Dimitrov K.M."/>
            <person name="Suarez D.L."/>
            <person name="Swayne D.E."/>
        </authorList>
    </citation>
    <scope>NUCLEOTIDE SEQUENCE [LARGE SCALE GENOMIC DNA]</scope>
</reference>
<dbReference type="OrthoDB" id="361362at2759"/>
<dbReference type="Pfam" id="PF12333">
    <property type="entry name" value="Ipi1_N"/>
    <property type="match status" value="1"/>
</dbReference>
<comment type="subcellular location">
    <subcellularLocation>
        <location evidence="2 6">Nucleus</location>
    </subcellularLocation>
</comment>
<dbReference type="GO" id="GO:0006364">
    <property type="term" value="P:rRNA processing"/>
    <property type="evidence" value="ECO:0007669"/>
    <property type="project" value="UniProtKB-UniRule"/>
</dbReference>
<feature type="region of interest" description="Disordered" evidence="7">
    <location>
        <begin position="229"/>
        <end position="250"/>
    </location>
</feature>
<feature type="region of interest" description="Disordered" evidence="7">
    <location>
        <begin position="1"/>
        <end position="31"/>
    </location>
</feature>
<dbReference type="SUPFAM" id="SSF48371">
    <property type="entry name" value="ARM repeat"/>
    <property type="match status" value="1"/>
</dbReference>
<dbReference type="EMBL" id="FXLY01000004">
    <property type="protein sequence ID" value="SMN19705.1"/>
    <property type="molecule type" value="Genomic_DNA"/>
</dbReference>
<proteinExistence type="inferred from homology"/>
<comment type="subunit">
    <text evidence="4">Component of the RIX1 complex, composed of IPI1, RIX1/IPI2 and IPI3 in a 1:2:2 stoichiometry. The complex interacts (via RIX1) with MDN1 (via its hexameric AAA ATPase ring) and the pre-60S ribosome particles.</text>
</comment>
<keyword evidence="6" id="KW-0698">rRNA processing</keyword>
<feature type="domain" description="Pre-rRNA-processing protein Ipi1 N-terminal" evidence="8">
    <location>
        <begin position="126"/>
        <end position="218"/>
    </location>
</feature>
<name>A0A1X7R242_9SACH</name>
<evidence type="ECO:0000256" key="3">
    <source>
        <dbReference type="ARBA" id="ARBA00006427"/>
    </source>
</evidence>
<gene>
    <name evidence="9" type="ORF">KASA_0O02805G</name>
</gene>
<accession>A0A1X7R242</accession>
<dbReference type="AlphaFoldDB" id="A0A1X7R242"/>
<evidence type="ECO:0000256" key="4">
    <source>
        <dbReference type="ARBA" id="ARBA00011141"/>
    </source>
</evidence>
<feature type="compositionally biased region" description="Basic residues" evidence="7">
    <location>
        <begin position="1"/>
        <end position="22"/>
    </location>
</feature>
<evidence type="ECO:0000256" key="2">
    <source>
        <dbReference type="ARBA" id="ARBA00004123"/>
    </source>
</evidence>
<dbReference type="PANTHER" id="PTHR16056:SF2">
    <property type="entry name" value="TESTIS-EXPRESSED PROTEIN 10"/>
    <property type="match status" value="1"/>
</dbReference>
<evidence type="ECO:0000256" key="7">
    <source>
        <dbReference type="SAM" id="MobiDB-lite"/>
    </source>
</evidence>
<dbReference type="Proteomes" id="UP000196158">
    <property type="component" value="Unassembled WGS sequence"/>
</dbReference>
<dbReference type="GO" id="GO:0005634">
    <property type="term" value="C:nucleus"/>
    <property type="evidence" value="ECO:0007669"/>
    <property type="project" value="UniProtKB-SubCell"/>
</dbReference>
<sequence length="342" mass="39024">MGKSKKQKQKKKDFLKKKLKVGKKADKPSNQTDTSFVAKAISLKNQHLEHETDLSKRLTLLRHHNITVRKETLQDFQKHLPEIIKTQLMTPLLTHAIPLICDDSLTVRDSLIDLLDEVGKLDVHVLILHCNIFVLYINMAMTHIVPRIQMDSTRFLECLLRYCSDEVVRQAWLKLLNGVIAVLGWGMFGNNQASGALQTKKRDSKYTKVHLDVLTKLIKVGCSDAKLMANNNDNHNNQGQDNQGQDDETVNNLSKPFMLAEYPQPYEYLKLFARTLKNKKNLQTDTLTANASMANQDLDSRRAIFKEQFLKKVDKQVDSIIKDGGECGKSANNLKQLLEELF</sequence>
<dbReference type="InterPro" id="IPR016024">
    <property type="entry name" value="ARM-type_fold"/>
</dbReference>
<dbReference type="GO" id="GO:0120330">
    <property type="term" value="C:rixosome complex"/>
    <property type="evidence" value="ECO:0007669"/>
    <property type="project" value="UniProtKB-UniRule"/>
</dbReference>
<evidence type="ECO:0000313" key="9">
    <source>
        <dbReference type="EMBL" id="SMN19705.1"/>
    </source>
</evidence>
<dbReference type="STRING" id="1789683.A0A1X7R242"/>
<keyword evidence="5 6" id="KW-0539">Nucleus</keyword>
<dbReference type="PANTHER" id="PTHR16056">
    <property type="entry name" value="REGULATOR OF MICROTUBULE DYNAMICS PROTEIN"/>
    <property type="match status" value="1"/>
</dbReference>
<organism evidence="9 10">
    <name type="scientific">Maudiozyma saulgeensis</name>
    <dbReference type="NCBI Taxonomy" id="1789683"/>
    <lineage>
        <taxon>Eukaryota</taxon>
        <taxon>Fungi</taxon>
        <taxon>Dikarya</taxon>
        <taxon>Ascomycota</taxon>
        <taxon>Saccharomycotina</taxon>
        <taxon>Saccharomycetes</taxon>
        <taxon>Saccharomycetales</taxon>
        <taxon>Saccharomycetaceae</taxon>
        <taxon>Maudiozyma</taxon>
    </lineage>
</organism>
<evidence type="ECO:0000259" key="8">
    <source>
        <dbReference type="Pfam" id="PF12333"/>
    </source>
</evidence>
<keyword evidence="10" id="KW-1185">Reference proteome</keyword>